<accession>A0AAQ1NXD3</accession>
<proteinExistence type="predicted"/>
<dbReference type="AntiFam" id="ANF00053">
    <property type="entry name" value="Translation of DNA repeat"/>
</dbReference>
<evidence type="ECO:0000313" key="2">
    <source>
        <dbReference type="Proteomes" id="UP000234460"/>
    </source>
</evidence>
<organism evidence="1 2">
    <name type="scientific">Leptospira interrogans serovar Manilae</name>
    <dbReference type="NCBI Taxonomy" id="214675"/>
    <lineage>
        <taxon>Bacteria</taxon>
        <taxon>Pseudomonadati</taxon>
        <taxon>Spirochaetota</taxon>
        <taxon>Spirochaetia</taxon>
        <taxon>Leptospirales</taxon>
        <taxon>Leptospiraceae</taxon>
        <taxon>Leptospira</taxon>
    </lineage>
</organism>
<dbReference type="EMBL" id="OEJX01000002">
    <property type="protein sequence ID" value="SOR59925.1"/>
    <property type="molecule type" value="Genomic_DNA"/>
</dbReference>
<gene>
    <name evidence="1" type="ORF">LMANV2_100098</name>
</gene>
<sequence length="69" mass="7870">MQTHSDVLIPTNCVSFSSKLFKNSIVTINKTASIAGFHKIETDGEVIFQQFYYIVISKTIIKILIRHQL</sequence>
<protein>
    <submittedName>
        <fullName evidence="1">Uncharacterized protein</fullName>
    </submittedName>
</protein>
<reference evidence="1 2" key="1">
    <citation type="submission" date="2017-11" db="EMBL/GenBank/DDBJ databases">
        <authorList>
            <person name="Lechat P."/>
        </authorList>
    </citation>
    <scope>NUCLEOTIDE SEQUENCE [LARGE SCALE GENOMIC DNA]</scope>
    <source>
        <strain evidence="1">L495</strain>
    </source>
</reference>
<comment type="caution">
    <text evidence="1">The sequence shown here is derived from an EMBL/GenBank/DDBJ whole genome shotgun (WGS) entry which is preliminary data.</text>
</comment>
<evidence type="ECO:0000313" key="1">
    <source>
        <dbReference type="EMBL" id="SOR59925.1"/>
    </source>
</evidence>
<dbReference type="AlphaFoldDB" id="A0AAQ1NXD3"/>
<dbReference type="Proteomes" id="UP000234460">
    <property type="component" value="Chromosome LMANV2"/>
</dbReference>
<name>A0AAQ1NXD3_LEPIR</name>